<evidence type="ECO:0000256" key="2">
    <source>
        <dbReference type="SAM" id="SignalP"/>
    </source>
</evidence>
<gene>
    <name evidence="4" type="ORF">GC106_49760</name>
</gene>
<evidence type="ECO:0000256" key="1">
    <source>
        <dbReference type="SAM" id="MobiDB-lite"/>
    </source>
</evidence>
<dbReference type="Proteomes" id="UP000763557">
    <property type="component" value="Unassembled WGS sequence"/>
</dbReference>
<dbReference type="SUPFAM" id="SSF53850">
    <property type="entry name" value="Periplasmic binding protein-like II"/>
    <property type="match status" value="1"/>
</dbReference>
<name>A0ABX2F8R5_9PSEU</name>
<comment type="caution">
    <text evidence="4">The sequence shown here is derived from an EMBL/GenBank/DDBJ whole genome shotgun (WGS) entry which is preliminary data.</text>
</comment>
<dbReference type="InterPro" id="IPR039424">
    <property type="entry name" value="SBP_5"/>
</dbReference>
<evidence type="ECO:0000313" key="5">
    <source>
        <dbReference type="Proteomes" id="UP000763557"/>
    </source>
</evidence>
<dbReference type="EMBL" id="JAAATY010000016">
    <property type="protein sequence ID" value="NRN67736.1"/>
    <property type="molecule type" value="Genomic_DNA"/>
</dbReference>
<keyword evidence="5" id="KW-1185">Reference proteome</keyword>
<dbReference type="PROSITE" id="PS51257">
    <property type="entry name" value="PROKAR_LIPOPROTEIN"/>
    <property type="match status" value="1"/>
</dbReference>
<evidence type="ECO:0000313" key="4">
    <source>
        <dbReference type="EMBL" id="NRN67736.1"/>
    </source>
</evidence>
<dbReference type="CDD" id="cd08501">
    <property type="entry name" value="PBP2_Lpqw"/>
    <property type="match status" value="1"/>
</dbReference>
<proteinExistence type="predicted"/>
<reference evidence="4 5" key="1">
    <citation type="submission" date="2020-01" db="EMBL/GenBank/DDBJ databases">
        <title>Kibdelosporangium persica a novel Actinomycetes from a hot desert in Iran.</title>
        <authorList>
            <person name="Safaei N."/>
            <person name="Zaburannyi N."/>
            <person name="Mueller R."/>
            <person name="Wink J."/>
        </authorList>
    </citation>
    <scope>NUCLEOTIDE SEQUENCE [LARGE SCALE GENOMIC DNA]</scope>
    <source>
        <strain evidence="4 5">4NS15</strain>
    </source>
</reference>
<dbReference type="InterPro" id="IPR000914">
    <property type="entry name" value="SBP_5_dom"/>
</dbReference>
<keyword evidence="2" id="KW-0732">Signal</keyword>
<dbReference type="Gene3D" id="3.10.105.10">
    <property type="entry name" value="Dipeptide-binding Protein, Domain 3"/>
    <property type="match status" value="1"/>
</dbReference>
<dbReference type="Pfam" id="PF00496">
    <property type="entry name" value="SBP_bac_5"/>
    <property type="match status" value="1"/>
</dbReference>
<dbReference type="Gene3D" id="3.90.76.10">
    <property type="entry name" value="Dipeptide-binding Protein, Domain 1"/>
    <property type="match status" value="1"/>
</dbReference>
<dbReference type="PANTHER" id="PTHR30290:SF65">
    <property type="entry name" value="MONOACYL PHOSPHATIDYLINOSITOL TETRAMANNOSIDE-BINDING PROTEIN LPQW-RELATED"/>
    <property type="match status" value="1"/>
</dbReference>
<organism evidence="4 5">
    <name type="scientific">Kibdelosporangium persicum</name>
    <dbReference type="NCBI Taxonomy" id="2698649"/>
    <lineage>
        <taxon>Bacteria</taxon>
        <taxon>Bacillati</taxon>
        <taxon>Actinomycetota</taxon>
        <taxon>Actinomycetes</taxon>
        <taxon>Pseudonocardiales</taxon>
        <taxon>Pseudonocardiaceae</taxon>
        <taxon>Kibdelosporangium</taxon>
    </lineage>
</organism>
<dbReference type="PANTHER" id="PTHR30290">
    <property type="entry name" value="PERIPLASMIC BINDING COMPONENT OF ABC TRANSPORTER"/>
    <property type="match status" value="1"/>
</dbReference>
<accession>A0ABX2F8R5</accession>
<feature type="domain" description="Solute-binding protein family 5" evidence="3">
    <location>
        <begin position="112"/>
        <end position="509"/>
    </location>
</feature>
<protein>
    <submittedName>
        <fullName evidence="4">Oligopeptide ABC transporter, periplasmic oligopeptide-binding protein OppA</fullName>
    </submittedName>
</protein>
<feature type="region of interest" description="Disordered" evidence="1">
    <location>
        <begin position="28"/>
        <end position="49"/>
    </location>
</feature>
<feature type="chain" id="PRO_5045342946" evidence="2">
    <location>
        <begin position="25"/>
        <end position="606"/>
    </location>
</feature>
<feature type="signal peptide" evidence="2">
    <location>
        <begin position="1"/>
        <end position="24"/>
    </location>
</feature>
<sequence length="606" mass="66150">MRRSKAVSAIALFAAASMVLGACSAGTDNSGGSGANQQNAKPGELGGEDKIYKRPTVPDMGEVTTVTEENFQDYNNLLGVTNSAANLAATVAIQPSPYIGVFENGRFEQQIDGDLMESVKVTSKSPQTIEYKFQKAAVWEDGAPISCKDIYLQFLVRGKETGKKFDSSTAGYENIKEVKCSDDLKTATVIFETPFADYRGLFSYTGNQSLLPAHIWEKAAGVADITKLTRTSPELVTDAAVKAYTENWLGYKKETALSGGPFTIESTDLRDVLVLVRNPKYWGPKTGPSKLTIRTNTNAQSASQQLQNKEVQSIDVQADGPTAIQLKAVPTVKLLAQGGQTYEHIDFNMSRPIFKDNPELRKAVATCIDRNAIIDNLIKDIDPNAKPLGNFMFMPNEVGYEDHYQGIGEGKVADAKKLMEDAGWQLGSDGIYAKGGTRAEFTLGYKTVDRRHKTWQLVSQKCKEAGIQINSGQKDKFNDDDLTASAFDAALFAWVGGLSKSSSTENYLSKDKGGTANYNLYSNAEVDRLFNEANTNLDFEARVKQLNEADKLMAADMHSIPLFQLPDFAATDASIGVMGADGKVGDISYLNFQGGQTWNAWAWVKR</sequence>
<dbReference type="Gene3D" id="3.40.190.10">
    <property type="entry name" value="Periplasmic binding protein-like II"/>
    <property type="match status" value="1"/>
</dbReference>
<evidence type="ECO:0000259" key="3">
    <source>
        <dbReference type="Pfam" id="PF00496"/>
    </source>
</evidence>
<dbReference type="RefSeq" id="WP_173136053.1">
    <property type="nucleotide sequence ID" value="NZ_CBCSGW010000044.1"/>
</dbReference>